<keyword evidence="1" id="KW-0472">Membrane</keyword>
<sequence>MSRNSYGRYKPAKWTYPTPQEWMTPQEHRALKSEFWVMMFLLVVGLLAVFAEPLMDVLEMLVTR</sequence>
<keyword evidence="1" id="KW-1133">Transmembrane helix</keyword>
<dbReference type="AlphaFoldDB" id="A0A6M3KSW6"/>
<organism evidence="3">
    <name type="scientific">viral metagenome</name>
    <dbReference type="NCBI Taxonomy" id="1070528"/>
    <lineage>
        <taxon>unclassified sequences</taxon>
        <taxon>metagenomes</taxon>
        <taxon>organismal metagenomes</taxon>
    </lineage>
</organism>
<evidence type="ECO:0000313" key="2">
    <source>
        <dbReference type="EMBL" id="QJA66511.1"/>
    </source>
</evidence>
<evidence type="ECO:0000256" key="1">
    <source>
        <dbReference type="SAM" id="Phobius"/>
    </source>
</evidence>
<name>A0A6M3KSW6_9ZZZZ</name>
<evidence type="ECO:0000313" key="3">
    <source>
        <dbReference type="EMBL" id="QJA84378.1"/>
    </source>
</evidence>
<reference evidence="3" key="1">
    <citation type="submission" date="2020-03" db="EMBL/GenBank/DDBJ databases">
        <title>The deep terrestrial virosphere.</title>
        <authorList>
            <person name="Holmfeldt K."/>
            <person name="Nilsson E."/>
            <person name="Simone D."/>
            <person name="Lopez-Fernandez M."/>
            <person name="Wu X."/>
            <person name="de Brujin I."/>
            <person name="Lundin D."/>
            <person name="Andersson A."/>
            <person name="Bertilsson S."/>
            <person name="Dopson M."/>
        </authorList>
    </citation>
    <scope>NUCLEOTIDE SEQUENCE</scope>
    <source>
        <strain evidence="3">MM415A00199</strain>
        <strain evidence="2">MM415B00346</strain>
    </source>
</reference>
<feature type="transmembrane region" description="Helical" evidence="1">
    <location>
        <begin position="35"/>
        <end position="55"/>
    </location>
</feature>
<gene>
    <name evidence="3" type="ORF">MM415A00199_0035</name>
    <name evidence="2" type="ORF">MM415B00346_0021</name>
</gene>
<dbReference type="EMBL" id="MT141556">
    <property type="protein sequence ID" value="QJA66511.1"/>
    <property type="molecule type" value="Genomic_DNA"/>
</dbReference>
<dbReference type="EMBL" id="MT142528">
    <property type="protein sequence ID" value="QJA84378.1"/>
    <property type="molecule type" value="Genomic_DNA"/>
</dbReference>
<keyword evidence="1" id="KW-0812">Transmembrane</keyword>
<proteinExistence type="predicted"/>
<accession>A0A6M3KSW6</accession>
<protein>
    <submittedName>
        <fullName evidence="3">Uncharacterized protein</fullName>
    </submittedName>
</protein>